<gene>
    <name evidence="2" type="ORF">BJ998_000110</name>
    <name evidence="3" type="ORF">BJ998_009295</name>
    <name evidence="4" type="ORF">BJ998_009334</name>
</gene>
<dbReference type="PANTHER" id="PTHR33627">
    <property type="entry name" value="TRANSPOSASE"/>
    <property type="match status" value="1"/>
</dbReference>
<protein>
    <submittedName>
        <fullName evidence="2">SRSO17 transposase</fullName>
    </submittedName>
</protein>
<evidence type="ECO:0000313" key="2">
    <source>
        <dbReference type="EMBL" id="MBB5888914.1"/>
    </source>
</evidence>
<dbReference type="Proteomes" id="UP000585638">
    <property type="component" value="Unassembled WGS sequence"/>
</dbReference>
<dbReference type="RefSeq" id="WP_184857452.1">
    <property type="nucleotide sequence ID" value="NZ_BAAAWY010000021.1"/>
</dbReference>
<keyword evidence="5" id="KW-1185">Reference proteome</keyword>
<dbReference type="InterPro" id="IPR038721">
    <property type="entry name" value="IS701-like_DDE_dom"/>
</dbReference>
<evidence type="ECO:0000313" key="3">
    <source>
        <dbReference type="EMBL" id="MBB5898036.1"/>
    </source>
</evidence>
<dbReference type="PANTHER" id="PTHR33627:SF1">
    <property type="entry name" value="TRANSPOSASE"/>
    <property type="match status" value="1"/>
</dbReference>
<comment type="caution">
    <text evidence="2">The sequence shown here is derived from an EMBL/GenBank/DDBJ whole genome shotgun (WGS) entry which is preliminary data.</text>
</comment>
<evidence type="ECO:0000259" key="1">
    <source>
        <dbReference type="Pfam" id="PF13546"/>
    </source>
</evidence>
<name>A0A7W9KAA8_9PSEU</name>
<reference evidence="2 5" key="1">
    <citation type="submission" date="2020-08" db="EMBL/GenBank/DDBJ databases">
        <title>Sequencing the genomes of 1000 actinobacteria strains.</title>
        <authorList>
            <person name="Klenk H.-P."/>
        </authorList>
    </citation>
    <scope>NUCLEOTIDE SEQUENCE [LARGE SCALE GENOMIC DNA]</scope>
    <source>
        <strain evidence="2 5">DSM 43851</strain>
    </source>
</reference>
<dbReference type="EMBL" id="JACHIR010000005">
    <property type="protein sequence ID" value="MBB5898075.1"/>
    <property type="molecule type" value="Genomic_DNA"/>
</dbReference>
<dbReference type="NCBIfam" id="NF033540">
    <property type="entry name" value="transpos_IS701"/>
    <property type="match status" value="1"/>
</dbReference>
<dbReference type="Pfam" id="PF13546">
    <property type="entry name" value="DDE_5"/>
    <property type="match status" value="1"/>
</dbReference>
<dbReference type="InterPro" id="IPR012337">
    <property type="entry name" value="RNaseH-like_sf"/>
</dbReference>
<evidence type="ECO:0000313" key="5">
    <source>
        <dbReference type="Proteomes" id="UP000585638"/>
    </source>
</evidence>
<dbReference type="EMBL" id="JACHIR010000001">
    <property type="protein sequence ID" value="MBB5888914.1"/>
    <property type="molecule type" value="Genomic_DNA"/>
</dbReference>
<feature type="domain" description="Transposase IS701-like DDE" evidence="1">
    <location>
        <begin position="19"/>
        <end position="290"/>
    </location>
</feature>
<dbReference type="InterPro" id="IPR039365">
    <property type="entry name" value="IS701-like"/>
</dbReference>
<evidence type="ECO:0000313" key="4">
    <source>
        <dbReference type="EMBL" id="MBB5898075.1"/>
    </source>
</evidence>
<organism evidence="2 5">
    <name type="scientific">Kutzneria kofuensis</name>
    <dbReference type="NCBI Taxonomy" id="103725"/>
    <lineage>
        <taxon>Bacteria</taxon>
        <taxon>Bacillati</taxon>
        <taxon>Actinomycetota</taxon>
        <taxon>Actinomycetes</taxon>
        <taxon>Pseudonocardiales</taxon>
        <taxon>Pseudonocardiaceae</taxon>
        <taxon>Kutzneria</taxon>
    </lineage>
</organism>
<accession>A0A7W9KAA8</accession>
<dbReference type="EMBL" id="JACHIR010000005">
    <property type="protein sequence ID" value="MBB5898036.1"/>
    <property type="molecule type" value="Genomic_DNA"/>
</dbReference>
<dbReference type="SUPFAM" id="SSF53098">
    <property type="entry name" value="Ribonuclease H-like"/>
    <property type="match status" value="1"/>
</dbReference>
<proteinExistence type="predicted"/>
<sequence length="418" mass="46853">MPAELDAVRDRLEEFAGEVFAPFSRREQRLNGGLYLRGLMLDGRRKSMQPMAERLGVDHQRLQQFITSSTWDHIAVRRRLADRAITTVAPDAWVLDDTGHVKDGDASPCVSRQYTGTAGKITNCQIAVSVHAVTDTCSAPLDWRLFLPESWDDQKTDDPGQAAQIAARRRRCGIGEDQRHIPKWQQALEMLDELAEWGHTPPLLCADAGYGDNTTFRLELDYRGIGYVVAVKGSTSAYPGDAMPVTAPYSGRGRPPRPGYPDQASTVAELVQAAGRGRLRQVTWRHGSKKTPGNPTARMRSRFIALRVRPANRDIPRAEDGSLPQCWLLAEWPVGESEPTDYWLSTLPERTPVKTLARLAKIRWRIEHDYRELKTGLGLTHFEGRSWIGWHRHVTLVSTAHLFLTELRLSDPKAVGAA</sequence>
<dbReference type="AlphaFoldDB" id="A0A7W9KAA8"/>